<dbReference type="SMART" id="SM00936">
    <property type="entry name" value="PBP5_C"/>
    <property type="match status" value="1"/>
</dbReference>
<evidence type="ECO:0000256" key="3">
    <source>
        <dbReference type="ARBA" id="ARBA00007164"/>
    </source>
</evidence>
<feature type="signal peptide" evidence="18">
    <location>
        <begin position="1"/>
        <end position="27"/>
    </location>
</feature>
<sequence length="463" mass="50884">MIIKKLKTTIMTLLCGITLFCGSAAFALAPGDLNAHAAILVDSDSGQILFEKNSHDLMYPASTTKMMTALLILENHELNEIVTVDAKSPFATGSRIYIIEGETFTVEQMLYALLLASANDVAEALAIYDAGSIEAFAEKMNQRAAELGALNTHFTNPNGLPDPEHVTTAYDLSRIALEAIKNDKLREIVKTVSYDLPPTDKQPEKRHLINSNRFLYGTGSGNKIDYRGKTVDIKYDAITGLKTGYTNAAQQCFVSSASKDGKNLISVILKAQGNFLYLDTRTLIDFGLENYSSHTFAEKHALISYFDFEGNKKVKIPLYSQDEIKALIPAAISPEDITFEVEMRPGFDLPVKEGEQIGTIRYSAGGALITEAPLITLTDINDKSALGETTLFNRTWLSIDTSPRALVILGIKILLSLLLWRLIMSKLNGKSKRAQSPNPSGRQQAARTTRARRPTSTQNPAKR</sequence>
<keyword evidence="6" id="KW-0645">Protease</keyword>
<comment type="function">
    <text evidence="1">Removes C-terminal D-alanyl residues from sugar-peptide cell wall precursors.</text>
</comment>
<feature type="domain" description="Peptidase S11 D-Ala-D-Ala carboxypeptidase A C-terminal" evidence="19">
    <location>
        <begin position="291"/>
        <end position="382"/>
    </location>
</feature>
<keyword evidence="21" id="KW-1185">Reference proteome</keyword>
<organism evidence="20 21">
    <name type="scientific">Acidaminobacter hydrogenoformans DSM 2784</name>
    <dbReference type="NCBI Taxonomy" id="1120920"/>
    <lineage>
        <taxon>Bacteria</taxon>
        <taxon>Bacillati</taxon>
        <taxon>Bacillota</taxon>
        <taxon>Clostridia</taxon>
        <taxon>Peptostreptococcales</taxon>
        <taxon>Acidaminobacteraceae</taxon>
        <taxon>Acidaminobacter</taxon>
    </lineage>
</organism>
<feature type="active site" evidence="13">
    <location>
        <position position="117"/>
    </location>
</feature>
<dbReference type="Pfam" id="PF00768">
    <property type="entry name" value="Peptidase_S11"/>
    <property type="match status" value="1"/>
</dbReference>
<keyword evidence="17" id="KW-0812">Transmembrane</keyword>
<evidence type="ECO:0000313" key="21">
    <source>
        <dbReference type="Proteomes" id="UP000199208"/>
    </source>
</evidence>
<evidence type="ECO:0000256" key="13">
    <source>
        <dbReference type="PIRSR" id="PIRSR618044-1"/>
    </source>
</evidence>
<evidence type="ECO:0000256" key="1">
    <source>
        <dbReference type="ARBA" id="ARBA00003217"/>
    </source>
</evidence>
<dbReference type="UniPathway" id="UPA00219"/>
<dbReference type="InterPro" id="IPR012338">
    <property type="entry name" value="Beta-lactam/transpept-like"/>
</dbReference>
<evidence type="ECO:0000256" key="10">
    <source>
        <dbReference type="ARBA" id="ARBA00022984"/>
    </source>
</evidence>
<dbReference type="InterPro" id="IPR012907">
    <property type="entry name" value="Peptidase_S11_C"/>
</dbReference>
<dbReference type="RefSeq" id="WP_092589426.1">
    <property type="nucleotide sequence ID" value="NZ_FMWL01000002.1"/>
</dbReference>
<dbReference type="Gene3D" id="3.40.710.10">
    <property type="entry name" value="DD-peptidase/beta-lactamase superfamily"/>
    <property type="match status" value="1"/>
</dbReference>
<dbReference type="AlphaFoldDB" id="A0A1G5RU01"/>
<accession>A0A1G5RU01</accession>
<keyword evidence="17" id="KW-1133">Transmembrane helix</keyword>
<reference evidence="20 21" key="1">
    <citation type="submission" date="2016-10" db="EMBL/GenBank/DDBJ databases">
        <authorList>
            <person name="de Groot N.N."/>
        </authorList>
    </citation>
    <scope>NUCLEOTIDE SEQUENCE [LARGE SCALE GENOMIC DNA]</scope>
    <source>
        <strain evidence="20 21">DSM 2784</strain>
    </source>
</reference>
<evidence type="ECO:0000256" key="17">
    <source>
        <dbReference type="SAM" id="Phobius"/>
    </source>
</evidence>
<comment type="catalytic activity">
    <reaction evidence="12">
        <text>Preferential cleavage: (Ac)2-L-Lys-D-Ala-|-D-Ala. Also transpeptidation of peptidyl-alanyl moieties that are N-acyl substituents of D-alanine.</text>
        <dbReference type="EC" id="3.4.16.4"/>
    </reaction>
</comment>
<dbReference type="InterPro" id="IPR018044">
    <property type="entry name" value="Peptidase_S11"/>
</dbReference>
<dbReference type="EC" id="3.4.16.4" evidence="4"/>
<dbReference type="SUPFAM" id="SSF69189">
    <property type="entry name" value="Penicillin-binding protein associated domain"/>
    <property type="match status" value="1"/>
</dbReference>
<feature type="chain" id="PRO_5038915699" description="serine-type D-Ala-D-Ala carboxypeptidase" evidence="18">
    <location>
        <begin position="28"/>
        <end position="463"/>
    </location>
</feature>
<dbReference type="GO" id="GO:0009002">
    <property type="term" value="F:serine-type D-Ala-D-Ala carboxypeptidase activity"/>
    <property type="evidence" value="ECO:0007669"/>
    <property type="project" value="UniProtKB-EC"/>
</dbReference>
<feature type="region of interest" description="Disordered" evidence="16">
    <location>
        <begin position="430"/>
        <end position="463"/>
    </location>
</feature>
<evidence type="ECO:0000256" key="14">
    <source>
        <dbReference type="PIRSR" id="PIRSR618044-2"/>
    </source>
</evidence>
<feature type="binding site" evidence="14">
    <location>
        <position position="242"/>
    </location>
    <ligand>
        <name>substrate</name>
    </ligand>
</feature>
<dbReference type="PRINTS" id="PR00725">
    <property type="entry name" value="DADACBPTASE1"/>
</dbReference>
<dbReference type="GO" id="GO:0006508">
    <property type="term" value="P:proteolysis"/>
    <property type="evidence" value="ECO:0007669"/>
    <property type="project" value="UniProtKB-KW"/>
</dbReference>
<dbReference type="Pfam" id="PF07943">
    <property type="entry name" value="PBP5_C"/>
    <property type="match status" value="1"/>
</dbReference>
<feature type="active site" description="Proton acceptor" evidence="13">
    <location>
        <position position="65"/>
    </location>
</feature>
<dbReference type="PANTHER" id="PTHR21581">
    <property type="entry name" value="D-ALANYL-D-ALANINE CARBOXYPEPTIDASE"/>
    <property type="match status" value="1"/>
</dbReference>
<comment type="pathway">
    <text evidence="2">Cell wall biogenesis; peptidoglycan biosynthesis.</text>
</comment>
<evidence type="ECO:0000256" key="4">
    <source>
        <dbReference type="ARBA" id="ARBA00012448"/>
    </source>
</evidence>
<dbReference type="InterPro" id="IPR037167">
    <property type="entry name" value="Peptidase_S11_C_sf"/>
</dbReference>
<dbReference type="GO" id="GO:0008360">
    <property type="term" value="P:regulation of cell shape"/>
    <property type="evidence" value="ECO:0007669"/>
    <property type="project" value="UniProtKB-KW"/>
</dbReference>
<evidence type="ECO:0000256" key="5">
    <source>
        <dbReference type="ARBA" id="ARBA00022645"/>
    </source>
</evidence>
<feature type="compositionally biased region" description="Low complexity" evidence="16">
    <location>
        <begin position="442"/>
        <end position="463"/>
    </location>
</feature>
<evidence type="ECO:0000256" key="8">
    <source>
        <dbReference type="ARBA" id="ARBA00022801"/>
    </source>
</evidence>
<proteinExistence type="inferred from homology"/>
<keyword evidence="11" id="KW-0961">Cell wall biogenesis/degradation</keyword>
<dbReference type="GO" id="GO:0009252">
    <property type="term" value="P:peptidoglycan biosynthetic process"/>
    <property type="evidence" value="ECO:0007669"/>
    <property type="project" value="UniProtKB-UniPathway"/>
</dbReference>
<dbReference type="InterPro" id="IPR001967">
    <property type="entry name" value="Peptidase_S11_N"/>
</dbReference>
<evidence type="ECO:0000256" key="16">
    <source>
        <dbReference type="SAM" id="MobiDB-lite"/>
    </source>
</evidence>
<evidence type="ECO:0000256" key="2">
    <source>
        <dbReference type="ARBA" id="ARBA00004752"/>
    </source>
</evidence>
<protein>
    <recommendedName>
        <fullName evidence="4">serine-type D-Ala-D-Ala carboxypeptidase</fullName>
        <ecNumber evidence="4">3.4.16.4</ecNumber>
    </recommendedName>
</protein>
<dbReference type="Proteomes" id="UP000199208">
    <property type="component" value="Unassembled WGS sequence"/>
</dbReference>
<evidence type="ECO:0000256" key="7">
    <source>
        <dbReference type="ARBA" id="ARBA00022729"/>
    </source>
</evidence>
<evidence type="ECO:0000256" key="15">
    <source>
        <dbReference type="RuleBase" id="RU004016"/>
    </source>
</evidence>
<evidence type="ECO:0000259" key="19">
    <source>
        <dbReference type="SMART" id="SM00936"/>
    </source>
</evidence>
<keyword evidence="5 20" id="KW-0121">Carboxypeptidase</keyword>
<dbReference type="InterPro" id="IPR015956">
    <property type="entry name" value="Peniciliin-bd_prot_C_sf"/>
</dbReference>
<keyword evidence="7 18" id="KW-0732">Signal</keyword>
<evidence type="ECO:0000256" key="11">
    <source>
        <dbReference type="ARBA" id="ARBA00023316"/>
    </source>
</evidence>
<dbReference type="EMBL" id="FMWL01000002">
    <property type="protein sequence ID" value="SCZ77190.1"/>
    <property type="molecule type" value="Genomic_DNA"/>
</dbReference>
<name>A0A1G5RU01_9FIRM</name>
<keyword evidence="8" id="KW-0378">Hydrolase</keyword>
<dbReference type="PANTHER" id="PTHR21581:SF6">
    <property type="entry name" value="TRAFFICKING PROTEIN PARTICLE COMPLEX SUBUNIT 12"/>
    <property type="match status" value="1"/>
</dbReference>
<keyword evidence="9" id="KW-0133">Cell shape</keyword>
<comment type="similarity">
    <text evidence="3 15">Belongs to the peptidase S11 family.</text>
</comment>
<feature type="active site" description="Acyl-ester intermediate" evidence="13">
    <location>
        <position position="62"/>
    </location>
</feature>
<gene>
    <name evidence="20" type="ORF">SAMN03080599_00636</name>
</gene>
<evidence type="ECO:0000256" key="12">
    <source>
        <dbReference type="ARBA" id="ARBA00034000"/>
    </source>
</evidence>
<feature type="transmembrane region" description="Helical" evidence="17">
    <location>
        <begin position="405"/>
        <end position="423"/>
    </location>
</feature>
<evidence type="ECO:0000256" key="6">
    <source>
        <dbReference type="ARBA" id="ARBA00022670"/>
    </source>
</evidence>
<dbReference type="OrthoDB" id="9791132at2"/>
<keyword evidence="17" id="KW-0472">Membrane</keyword>
<keyword evidence="10" id="KW-0573">Peptidoglycan synthesis</keyword>
<dbReference type="GO" id="GO:0071555">
    <property type="term" value="P:cell wall organization"/>
    <property type="evidence" value="ECO:0007669"/>
    <property type="project" value="UniProtKB-KW"/>
</dbReference>
<evidence type="ECO:0000256" key="9">
    <source>
        <dbReference type="ARBA" id="ARBA00022960"/>
    </source>
</evidence>
<dbReference type="Gene3D" id="2.60.410.10">
    <property type="entry name" value="D-Ala-D-Ala carboxypeptidase, C-terminal domain"/>
    <property type="match status" value="1"/>
</dbReference>
<evidence type="ECO:0000256" key="18">
    <source>
        <dbReference type="SAM" id="SignalP"/>
    </source>
</evidence>
<dbReference type="STRING" id="1120920.SAMN03080599_00636"/>
<evidence type="ECO:0000313" key="20">
    <source>
        <dbReference type="EMBL" id="SCZ77190.1"/>
    </source>
</evidence>
<dbReference type="SUPFAM" id="SSF56601">
    <property type="entry name" value="beta-lactamase/transpeptidase-like"/>
    <property type="match status" value="1"/>
</dbReference>